<dbReference type="Gene3D" id="3.40.190.10">
    <property type="entry name" value="Periplasmic binding protein-like II"/>
    <property type="match status" value="1"/>
</dbReference>
<organism evidence="4 5">
    <name type="scientific">Microbacterium limosum</name>
    <dbReference type="NCBI Taxonomy" id="3079935"/>
    <lineage>
        <taxon>Bacteria</taxon>
        <taxon>Bacillati</taxon>
        <taxon>Actinomycetota</taxon>
        <taxon>Actinomycetes</taxon>
        <taxon>Micrococcales</taxon>
        <taxon>Microbacteriaceae</taxon>
        <taxon>Microbacterium</taxon>
    </lineage>
</organism>
<protein>
    <submittedName>
        <fullName evidence="4">Sugar transporter</fullName>
    </submittedName>
</protein>
<accession>A0AAU0MF18</accession>
<dbReference type="Pfam" id="PF01547">
    <property type="entry name" value="SBP_bac_1"/>
    <property type="match status" value="1"/>
</dbReference>
<evidence type="ECO:0000256" key="3">
    <source>
        <dbReference type="ARBA" id="ARBA00022729"/>
    </source>
</evidence>
<dbReference type="GO" id="GO:0055052">
    <property type="term" value="C:ATP-binding cassette (ABC) transporter complex, substrate-binding subunit-containing"/>
    <property type="evidence" value="ECO:0007669"/>
    <property type="project" value="TreeGrafter"/>
</dbReference>
<dbReference type="SUPFAM" id="SSF53850">
    <property type="entry name" value="Periplasmic binding protein-like II"/>
    <property type="match status" value="1"/>
</dbReference>
<gene>
    <name evidence="4" type="ORF">RYJ27_10595</name>
</gene>
<dbReference type="GO" id="GO:1901982">
    <property type="term" value="F:maltose binding"/>
    <property type="evidence" value="ECO:0007669"/>
    <property type="project" value="TreeGrafter"/>
</dbReference>
<evidence type="ECO:0000256" key="1">
    <source>
        <dbReference type="ARBA" id="ARBA00008520"/>
    </source>
</evidence>
<dbReference type="Proteomes" id="UP001329313">
    <property type="component" value="Chromosome"/>
</dbReference>
<proteinExistence type="inferred from homology"/>
<evidence type="ECO:0000256" key="2">
    <source>
        <dbReference type="ARBA" id="ARBA00022448"/>
    </source>
</evidence>
<keyword evidence="2" id="KW-0813">Transport</keyword>
<dbReference type="PANTHER" id="PTHR30061">
    <property type="entry name" value="MALTOSE-BINDING PERIPLASMIC PROTEIN"/>
    <property type="match status" value="1"/>
</dbReference>
<sequence length="409" mass="39935">MTETFLSRSAVRGPRAAAAIAVLGMVSLALAGCALGLSEDPEVRVALAPEALSDEARGYLVTTFEAENPGASLVIEDAPGGVDPSAPMEADVLEMDAAKVPALVADGALLDIAGELEDLGGADLVPGLVMAASNGDGRFGVPLHADADVVLADPALGGEPAPTLDEFVRASIAGAQAAPGRPGILLSGGNDLLTFVWAGGGEVAVSDGGRWDARLGSEASVAALVLLQDLLMNASVPPGFVAAESVGAAYCGAEAARLVGPGTGLAAGACAGEGAPAAPAVFALPGRDGGAAPVAARGSVVGIAAGTAEPELALSVVRIMLGEGFQSLLAAEGLVPARISLAPLAAEQPGGAARALAAASARAVPATPRWAKVEEAGVLDELLAAISRGEDVAAVAAAADARIEEILAG</sequence>
<evidence type="ECO:0000313" key="5">
    <source>
        <dbReference type="Proteomes" id="UP001329313"/>
    </source>
</evidence>
<keyword evidence="5" id="KW-1185">Reference proteome</keyword>
<dbReference type="KEGG" id="mliy:RYJ27_10595"/>
<dbReference type="PANTHER" id="PTHR30061:SF50">
    <property type="entry name" value="MALTOSE_MALTODEXTRIN-BINDING PERIPLASMIC PROTEIN"/>
    <property type="match status" value="1"/>
</dbReference>
<keyword evidence="3" id="KW-0732">Signal</keyword>
<dbReference type="GO" id="GO:0042956">
    <property type="term" value="P:maltodextrin transmembrane transport"/>
    <property type="evidence" value="ECO:0007669"/>
    <property type="project" value="TreeGrafter"/>
</dbReference>
<dbReference type="AlphaFoldDB" id="A0AAU0MF18"/>
<dbReference type="RefSeq" id="WP_330170271.1">
    <property type="nucleotide sequence ID" value="NZ_CP137080.1"/>
</dbReference>
<reference evidence="4 5" key="1">
    <citation type="submission" date="2023-10" db="EMBL/GenBank/DDBJ databases">
        <title>Y20.</title>
        <authorList>
            <person name="Zhang G."/>
            <person name="Ding Y."/>
        </authorList>
    </citation>
    <scope>NUCLEOTIDE SEQUENCE [LARGE SCALE GENOMIC DNA]</scope>
    <source>
        <strain evidence="4 5">Y20</strain>
    </source>
</reference>
<dbReference type="EMBL" id="CP137080">
    <property type="protein sequence ID" value="WOQ69140.1"/>
    <property type="molecule type" value="Genomic_DNA"/>
</dbReference>
<evidence type="ECO:0000313" key="4">
    <source>
        <dbReference type="EMBL" id="WOQ69140.1"/>
    </source>
</evidence>
<comment type="similarity">
    <text evidence="1">Belongs to the bacterial solute-binding protein 1 family.</text>
</comment>
<name>A0AAU0MF18_9MICO</name>
<dbReference type="GO" id="GO:0015768">
    <property type="term" value="P:maltose transport"/>
    <property type="evidence" value="ECO:0007669"/>
    <property type="project" value="TreeGrafter"/>
</dbReference>
<keyword evidence="4" id="KW-0762">Sugar transport</keyword>
<dbReference type="InterPro" id="IPR006059">
    <property type="entry name" value="SBP"/>
</dbReference>